<name>A0A9D1HC40_9FLAO</name>
<reference evidence="2" key="2">
    <citation type="journal article" date="2021" name="PeerJ">
        <title>Extensive microbial diversity within the chicken gut microbiome revealed by metagenomics and culture.</title>
        <authorList>
            <person name="Gilroy R."/>
            <person name="Ravi A."/>
            <person name="Getino M."/>
            <person name="Pursley I."/>
            <person name="Horton D.L."/>
            <person name="Alikhan N.F."/>
            <person name="Baker D."/>
            <person name="Gharbi K."/>
            <person name="Hall N."/>
            <person name="Watson M."/>
            <person name="Adriaenssens E.M."/>
            <person name="Foster-Nyarko E."/>
            <person name="Jarju S."/>
            <person name="Secka A."/>
            <person name="Antonio M."/>
            <person name="Oren A."/>
            <person name="Chaudhuri R.R."/>
            <person name="La Ragione R."/>
            <person name="Hildebrand F."/>
            <person name="Pallen M.J."/>
        </authorList>
    </citation>
    <scope>NUCLEOTIDE SEQUENCE</scope>
    <source>
        <strain evidence="2">1383</strain>
    </source>
</reference>
<dbReference type="GO" id="GO:0016747">
    <property type="term" value="F:acyltransferase activity, transferring groups other than amino-acyl groups"/>
    <property type="evidence" value="ECO:0007669"/>
    <property type="project" value="InterPro"/>
</dbReference>
<dbReference type="PROSITE" id="PS51186">
    <property type="entry name" value="GNAT"/>
    <property type="match status" value="1"/>
</dbReference>
<dbReference type="Pfam" id="PF13302">
    <property type="entry name" value="Acetyltransf_3"/>
    <property type="match status" value="1"/>
</dbReference>
<evidence type="ECO:0000313" key="3">
    <source>
        <dbReference type="Proteomes" id="UP000824161"/>
    </source>
</evidence>
<dbReference type="CDD" id="cd04301">
    <property type="entry name" value="NAT_SF"/>
    <property type="match status" value="1"/>
</dbReference>
<feature type="domain" description="N-acetyltransferase" evidence="1">
    <location>
        <begin position="10"/>
        <end position="176"/>
    </location>
</feature>
<evidence type="ECO:0000313" key="2">
    <source>
        <dbReference type="EMBL" id="HIT98257.1"/>
    </source>
</evidence>
<dbReference type="PANTHER" id="PTHR43415:SF3">
    <property type="entry name" value="GNAT-FAMILY ACETYLTRANSFERASE"/>
    <property type="match status" value="1"/>
</dbReference>
<dbReference type="PANTHER" id="PTHR43415">
    <property type="entry name" value="SPERMIDINE N(1)-ACETYLTRANSFERASE"/>
    <property type="match status" value="1"/>
</dbReference>
<dbReference type="EMBL" id="DVLY01000135">
    <property type="protein sequence ID" value="HIT98257.1"/>
    <property type="molecule type" value="Genomic_DNA"/>
</dbReference>
<dbReference type="Proteomes" id="UP000824161">
    <property type="component" value="Unassembled WGS sequence"/>
</dbReference>
<comment type="caution">
    <text evidence="2">The sequence shown here is derived from an EMBL/GenBank/DDBJ whole genome shotgun (WGS) entry which is preliminary data.</text>
</comment>
<dbReference type="AlphaFoldDB" id="A0A9D1HC40"/>
<dbReference type="SUPFAM" id="SSF55729">
    <property type="entry name" value="Acyl-CoA N-acyltransferases (Nat)"/>
    <property type="match status" value="1"/>
</dbReference>
<dbReference type="InterPro" id="IPR016181">
    <property type="entry name" value="Acyl_CoA_acyltransferase"/>
</dbReference>
<proteinExistence type="predicted"/>
<protein>
    <submittedName>
        <fullName evidence="2">GNAT family N-acetyltransferase</fullName>
    </submittedName>
</protein>
<sequence>MEIKLHSRDLVLRALEPDDLPYFMRVENDPQLWSVCDTRIPFSRFTLERVLEARIPDFFADRQLRLVVCLREGGESVGFVDLFDFSPLHRRAGIGVVIYPADHRGKGYADQAMELALEYAFSAFNLHQVWAEVPCSNEPSKALFDRLGFTLSGIFHQWLLCAGQYTDVNVYQLTAEDFLSRREQDQP</sequence>
<evidence type="ECO:0000259" key="1">
    <source>
        <dbReference type="PROSITE" id="PS51186"/>
    </source>
</evidence>
<dbReference type="InterPro" id="IPR000182">
    <property type="entry name" value="GNAT_dom"/>
</dbReference>
<accession>A0A9D1HC40</accession>
<organism evidence="2 3">
    <name type="scientific">Candidatus Merdimorpha stercoravium</name>
    <dbReference type="NCBI Taxonomy" id="2840863"/>
    <lineage>
        <taxon>Bacteria</taxon>
        <taxon>Pseudomonadati</taxon>
        <taxon>Bacteroidota</taxon>
        <taxon>Flavobacteriia</taxon>
        <taxon>Flavobacteriales</taxon>
        <taxon>Candidatus Merdimorpha</taxon>
    </lineage>
</organism>
<dbReference type="Gene3D" id="3.40.630.30">
    <property type="match status" value="1"/>
</dbReference>
<reference evidence="2" key="1">
    <citation type="submission" date="2020-10" db="EMBL/GenBank/DDBJ databases">
        <authorList>
            <person name="Gilroy R."/>
        </authorList>
    </citation>
    <scope>NUCLEOTIDE SEQUENCE</scope>
    <source>
        <strain evidence="2">1383</strain>
    </source>
</reference>
<gene>
    <name evidence="2" type="ORF">IAC44_05385</name>
</gene>